<keyword evidence="1" id="KW-0732">Signal</keyword>
<protein>
    <submittedName>
        <fullName evidence="2">Uncharacterized protein</fullName>
    </submittedName>
</protein>
<dbReference type="AlphaFoldDB" id="A0A1I8N0Y8"/>
<gene>
    <name evidence="2" type="primary">101900070</name>
</gene>
<feature type="signal peptide" evidence="1">
    <location>
        <begin position="1"/>
        <end position="18"/>
    </location>
</feature>
<evidence type="ECO:0000256" key="1">
    <source>
        <dbReference type="SAM" id="SignalP"/>
    </source>
</evidence>
<accession>A0A1I8N0Y8</accession>
<dbReference type="EnsemblMetazoa" id="MDOA010416-RA">
    <property type="protein sequence ID" value="MDOA010416-PA"/>
    <property type="gene ID" value="MDOA010416"/>
</dbReference>
<dbReference type="VEuPathDB" id="VectorBase:MDOA010416"/>
<feature type="chain" id="PRO_5044561158" evidence="1">
    <location>
        <begin position="19"/>
        <end position="131"/>
    </location>
</feature>
<name>A0A1I8N0Y8_MUSDO</name>
<organism evidence="2">
    <name type="scientific">Musca domestica</name>
    <name type="common">House fly</name>
    <dbReference type="NCBI Taxonomy" id="7370"/>
    <lineage>
        <taxon>Eukaryota</taxon>
        <taxon>Metazoa</taxon>
        <taxon>Ecdysozoa</taxon>
        <taxon>Arthropoda</taxon>
        <taxon>Hexapoda</taxon>
        <taxon>Insecta</taxon>
        <taxon>Pterygota</taxon>
        <taxon>Neoptera</taxon>
        <taxon>Endopterygota</taxon>
        <taxon>Diptera</taxon>
        <taxon>Brachycera</taxon>
        <taxon>Muscomorpha</taxon>
        <taxon>Muscoidea</taxon>
        <taxon>Muscidae</taxon>
        <taxon>Musca</taxon>
    </lineage>
</organism>
<evidence type="ECO:0000313" key="2">
    <source>
        <dbReference type="EnsemblMetazoa" id="MDOA010416-PA"/>
    </source>
</evidence>
<proteinExistence type="predicted"/>
<reference evidence="2" key="1">
    <citation type="submission" date="2020-05" db="UniProtKB">
        <authorList>
            <consortium name="EnsemblMetazoa"/>
        </authorList>
    </citation>
    <scope>IDENTIFICATION</scope>
    <source>
        <strain evidence="2">Aabys</strain>
    </source>
</reference>
<sequence length="131" mass="14476">MHVHIFLIVISILKSLNADSETEEKPIKCYVCSNDGCDVIEEGQTKFLEECSAGKCFVKEEQHPEILGNFVLSRGCGDSSCGSFPSSLCCECYTDGCNQKNSCLVKSKTSDLQASRKLIYLLFVISLINFT</sequence>